<evidence type="ECO:0000256" key="1">
    <source>
        <dbReference type="SAM" id="MobiDB-lite"/>
    </source>
</evidence>
<reference evidence="2" key="1">
    <citation type="submission" date="2023-07" db="EMBL/GenBank/DDBJ databases">
        <title>draft genome sequence of fig (Ficus carica).</title>
        <authorList>
            <person name="Takahashi T."/>
            <person name="Nishimura K."/>
        </authorList>
    </citation>
    <scope>NUCLEOTIDE SEQUENCE</scope>
</reference>
<organism evidence="2 3">
    <name type="scientific">Ficus carica</name>
    <name type="common">Common fig</name>
    <dbReference type="NCBI Taxonomy" id="3494"/>
    <lineage>
        <taxon>Eukaryota</taxon>
        <taxon>Viridiplantae</taxon>
        <taxon>Streptophyta</taxon>
        <taxon>Embryophyta</taxon>
        <taxon>Tracheophyta</taxon>
        <taxon>Spermatophyta</taxon>
        <taxon>Magnoliopsida</taxon>
        <taxon>eudicotyledons</taxon>
        <taxon>Gunneridae</taxon>
        <taxon>Pentapetalae</taxon>
        <taxon>rosids</taxon>
        <taxon>fabids</taxon>
        <taxon>Rosales</taxon>
        <taxon>Moraceae</taxon>
        <taxon>Ficeae</taxon>
        <taxon>Ficus</taxon>
    </lineage>
</organism>
<proteinExistence type="predicted"/>
<dbReference type="EMBL" id="BTGU01000129">
    <property type="protein sequence ID" value="GMN62465.1"/>
    <property type="molecule type" value="Genomic_DNA"/>
</dbReference>
<feature type="compositionally biased region" description="Basic residues" evidence="1">
    <location>
        <begin position="31"/>
        <end position="52"/>
    </location>
</feature>
<keyword evidence="3" id="KW-1185">Reference proteome</keyword>
<dbReference type="AlphaFoldDB" id="A0AA88J5B0"/>
<name>A0AA88J5B0_FICCA</name>
<dbReference type="Proteomes" id="UP001187192">
    <property type="component" value="Unassembled WGS sequence"/>
</dbReference>
<feature type="region of interest" description="Disordered" evidence="1">
    <location>
        <begin position="1"/>
        <end position="78"/>
    </location>
</feature>
<evidence type="ECO:0000313" key="2">
    <source>
        <dbReference type="EMBL" id="GMN62465.1"/>
    </source>
</evidence>
<feature type="compositionally biased region" description="Gly residues" evidence="1">
    <location>
        <begin position="20"/>
        <end position="30"/>
    </location>
</feature>
<comment type="caution">
    <text evidence="2">The sequence shown here is derived from an EMBL/GenBank/DDBJ whole genome shotgun (WGS) entry which is preliminary data.</text>
</comment>
<protein>
    <submittedName>
        <fullName evidence="2">Uncharacterized protein</fullName>
    </submittedName>
</protein>
<evidence type="ECO:0000313" key="3">
    <source>
        <dbReference type="Proteomes" id="UP001187192"/>
    </source>
</evidence>
<sequence>MTEPPPSLPRSDSRLRERGGGGVPSGGRGSRGGRRGVGHRRREGHRRRRRLRVGMMEPTNSLNPDINHIDPGNADGDAPGVEDLRISIVEMAARVDKTMCRLAYATSDNIG</sequence>
<accession>A0AA88J5B0</accession>
<gene>
    <name evidence="2" type="ORF">TIFTF001_031552</name>
</gene>